<name>G6F118_9PROT</name>
<dbReference type="Proteomes" id="UP000005939">
    <property type="component" value="Unassembled WGS sequence"/>
</dbReference>
<dbReference type="EMBL" id="AGFR01000007">
    <property type="protein sequence ID" value="EHD13812.1"/>
    <property type="molecule type" value="Genomic_DNA"/>
</dbReference>
<evidence type="ECO:0000313" key="2">
    <source>
        <dbReference type="Proteomes" id="UP000005939"/>
    </source>
</evidence>
<dbReference type="OrthoDB" id="7289282at2"/>
<dbReference type="RefSeq" id="WP_008854161.1">
    <property type="nucleotide sequence ID" value="NZ_AGFR01000007.1"/>
</dbReference>
<evidence type="ECO:0000313" key="1">
    <source>
        <dbReference type="EMBL" id="EHD13812.1"/>
    </source>
</evidence>
<dbReference type="AlphaFoldDB" id="G6F118"/>
<reference evidence="1 2" key="1">
    <citation type="submission" date="2011-10" db="EMBL/GenBank/DDBJ databases">
        <title>Genome Sequence of Commensalibacter intestini A911, isolated from Drosophila gut.</title>
        <authorList>
            <person name="Lee W.-J."/>
            <person name="Kim E.-K."/>
        </authorList>
    </citation>
    <scope>NUCLEOTIDE SEQUENCE [LARGE SCALE GENOMIC DNA]</scope>
    <source>
        <strain evidence="1 2">A911</strain>
    </source>
</reference>
<organism evidence="1 2">
    <name type="scientific">Commensalibacter intestini A911</name>
    <dbReference type="NCBI Taxonomy" id="1088868"/>
    <lineage>
        <taxon>Bacteria</taxon>
        <taxon>Pseudomonadati</taxon>
        <taxon>Pseudomonadota</taxon>
        <taxon>Alphaproteobacteria</taxon>
        <taxon>Acetobacterales</taxon>
        <taxon>Acetobacteraceae</taxon>
    </lineage>
</organism>
<comment type="caution">
    <text evidence="1">The sequence shown here is derived from an EMBL/GenBank/DDBJ whole genome shotgun (WGS) entry which is preliminary data.</text>
</comment>
<accession>G6F118</accession>
<evidence type="ECO:0008006" key="3">
    <source>
        <dbReference type="Google" id="ProtNLM"/>
    </source>
</evidence>
<gene>
    <name evidence="1" type="ORF">CIN_11710</name>
</gene>
<proteinExistence type="predicted"/>
<protein>
    <recommendedName>
        <fullName evidence="3">Lipoprotein</fullName>
    </recommendedName>
</protein>
<sequence length="278" mass="31022">MKSYAIGTTFIFCLGLTACGPNIFYIPVDNQLGNAKPLSKTDDTIRVIVPEKLTQYVTKARSNDSDWRKNGDIAQYIMIGKVDTEERLQALGYQLTDTGFHAGGGEESKSIEWLDSQGNSQKTMTKGGQPNVIAMIDSGVLKTYDQTYTWQVPIASNPNTGQPTMWDTKGQTVTMHLIYYKIKIVRPIGKDNPLFTCNNSSLSTNLCVYSDNPSNYETIFEGYGTMDTNAKDPAYIEDHLASSVLYQYPTLLGKKRVYQISQIYPQVTKVTEAPDDQK</sequence>
<dbReference type="PROSITE" id="PS51257">
    <property type="entry name" value="PROKAR_LIPOPROTEIN"/>
    <property type="match status" value="1"/>
</dbReference>